<name>A0AAV2YMI5_9STRA</name>
<evidence type="ECO:0000313" key="2">
    <source>
        <dbReference type="Proteomes" id="UP001146120"/>
    </source>
</evidence>
<comment type="caution">
    <text evidence="1">The sequence shown here is derived from an EMBL/GenBank/DDBJ whole genome shotgun (WGS) entry which is preliminary data.</text>
</comment>
<feature type="non-terminal residue" evidence="1">
    <location>
        <position position="1"/>
    </location>
</feature>
<evidence type="ECO:0000313" key="1">
    <source>
        <dbReference type="EMBL" id="DAZ95170.1"/>
    </source>
</evidence>
<dbReference type="AlphaFoldDB" id="A0AAV2YMI5"/>
<reference evidence="1" key="1">
    <citation type="submission" date="2022-11" db="EMBL/GenBank/DDBJ databases">
        <authorList>
            <person name="Morgan W.R."/>
            <person name="Tartar A."/>
        </authorList>
    </citation>
    <scope>NUCLEOTIDE SEQUENCE</scope>
    <source>
        <strain evidence="1">ARSEF 373</strain>
    </source>
</reference>
<dbReference type="Proteomes" id="UP001146120">
    <property type="component" value="Unassembled WGS sequence"/>
</dbReference>
<accession>A0AAV2YMI5</accession>
<gene>
    <name evidence="1" type="ORF">N0F65_012424</name>
</gene>
<reference evidence="1" key="2">
    <citation type="journal article" date="2023" name="Microbiol Resour">
        <title>Decontamination and Annotation of the Draft Genome Sequence of the Oomycete Lagenidium giganteum ARSEF 373.</title>
        <authorList>
            <person name="Morgan W.R."/>
            <person name="Tartar A."/>
        </authorList>
    </citation>
    <scope>NUCLEOTIDE SEQUENCE</scope>
    <source>
        <strain evidence="1">ARSEF 373</strain>
    </source>
</reference>
<organism evidence="1 2">
    <name type="scientific">Lagenidium giganteum</name>
    <dbReference type="NCBI Taxonomy" id="4803"/>
    <lineage>
        <taxon>Eukaryota</taxon>
        <taxon>Sar</taxon>
        <taxon>Stramenopiles</taxon>
        <taxon>Oomycota</taxon>
        <taxon>Peronosporomycetes</taxon>
        <taxon>Pythiales</taxon>
        <taxon>Pythiaceae</taxon>
    </lineage>
</organism>
<protein>
    <submittedName>
        <fullName evidence="1">Uncharacterized protein</fullName>
    </submittedName>
</protein>
<proteinExistence type="predicted"/>
<dbReference type="EMBL" id="DAKRPA010000215">
    <property type="protein sequence ID" value="DAZ95170.1"/>
    <property type="molecule type" value="Genomic_DNA"/>
</dbReference>
<keyword evidence="2" id="KW-1185">Reference proteome</keyword>
<sequence>FHCHQVCADFLWPNVASSVRQPRSLVHLYPSLSLNLAGHHFAELLSPPSLECSFEEEMLHHSAFYESNVFVNICQLHTARSRGKFHPRAAYVTVFWRSVGKHEFADWFTDTYSRVHGRTGLQQQLFQASCPTRIVSSHTTEQSSKFCRSPSS</sequence>